<evidence type="ECO:0000256" key="6">
    <source>
        <dbReference type="ARBA" id="ARBA00032194"/>
    </source>
</evidence>
<dbReference type="InterPro" id="IPR026891">
    <property type="entry name" value="Fn3-like"/>
</dbReference>
<evidence type="ECO:0000256" key="8">
    <source>
        <dbReference type="RuleBase" id="RU361161"/>
    </source>
</evidence>
<dbReference type="SUPFAM" id="SSF52279">
    <property type="entry name" value="Beta-D-glucan exohydrolase, C-terminal domain"/>
    <property type="match status" value="1"/>
</dbReference>
<dbReference type="InterPro" id="IPR017853">
    <property type="entry name" value="GH"/>
</dbReference>
<dbReference type="PRINTS" id="PR00133">
    <property type="entry name" value="GLHYDRLASE3"/>
</dbReference>
<dbReference type="InterPro" id="IPR002772">
    <property type="entry name" value="Glyco_hydro_3_C"/>
</dbReference>
<feature type="domain" description="Fibronectin type III-like" evidence="9">
    <location>
        <begin position="568"/>
        <end position="638"/>
    </location>
</feature>
<dbReference type="InterPro" id="IPR013783">
    <property type="entry name" value="Ig-like_fold"/>
</dbReference>
<dbReference type="FunFam" id="2.60.40.10:FF:000495">
    <property type="entry name" value="Periplasmic beta-glucosidase"/>
    <property type="match status" value="1"/>
</dbReference>
<evidence type="ECO:0000256" key="2">
    <source>
        <dbReference type="ARBA" id="ARBA00022801"/>
    </source>
</evidence>
<proteinExistence type="inferred from homology"/>
<dbReference type="PROSITE" id="PS00775">
    <property type="entry name" value="GLYCOSYL_HYDROL_F3"/>
    <property type="match status" value="1"/>
</dbReference>
<evidence type="ECO:0000313" key="10">
    <source>
        <dbReference type="EMBL" id="AJQ92376.1"/>
    </source>
</evidence>
<accession>A0A0C5VDU3</accession>
<dbReference type="Gene3D" id="3.40.50.1700">
    <property type="entry name" value="Glycoside hydrolase family 3 C-terminal domain"/>
    <property type="match status" value="1"/>
</dbReference>
<dbReference type="PANTHER" id="PTHR42715">
    <property type="entry name" value="BETA-GLUCOSIDASE"/>
    <property type="match status" value="1"/>
</dbReference>
<dbReference type="Gene3D" id="2.60.40.10">
    <property type="entry name" value="Immunoglobulins"/>
    <property type="match status" value="1"/>
</dbReference>
<dbReference type="SUPFAM" id="SSF51445">
    <property type="entry name" value="(Trans)glycosidases"/>
    <property type="match status" value="1"/>
</dbReference>
<protein>
    <recommendedName>
        <fullName evidence="7">Beta-D-glucoside glucohydrolase</fullName>
    </recommendedName>
    <alternativeName>
        <fullName evidence="5">Cellobiase</fullName>
    </alternativeName>
    <alternativeName>
        <fullName evidence="6">Gentiobiase</fullName>
    </alternativeName>
</protein>
<dbReference type="InterPro" id="IPR001764">
    <property type="entry name" value="Glyco_hydro_3_N"/>
</dbReference>
<dbReference type="RefSeq" id="WP_044615456.1">
    <property type="nucleotide sequence ID" value="NZ_CP007142.1"/>
</dbReference>
<name>A0A0C5VDU3_9GAMM</name>
<dbReference type="InterPro" id="IPR036962">
    <property type="entry name" value="Glyco_hydro_3_N_sf"/>
</dbReference>
<evidence type="ECO:0000313" key="11">
    <source>
        <dbReference type="Proteomes" id="UP000032266"/>
    </source>
</evidence>
<evidence type="ECO:0000256" key="3">
    <source>
        <dbReference type="ARBA" id="ARBA00023277"/>
    </source>
</evidence>
<sequence length="729" mass="81134">MFDPVTILKQLNREEKVQLLCGLDAWHLHGVERLGIPSITLTDGPHGVRLAQSHDVFDSVDATVFPVEAAMAATWNVGLIKELAGAIAKECQQLGVSVLLGPGVNGKRSPLGGRNFEYFSEDPYLTGAMASNFVEGVQSQGVGACLKHFAGNEQETRRFLINSVIDERTLQEMYIAPFAKAIRESRPWTVMGAYNSVNGQFACQNSHLLQDILRDQLGFDGLVMSDWGAVGDKVACHQHGLDLEMPGPADRDQQLLDALDNGDMSEVVLDSRVLKVLELIHKSVTHKRDVQVDFERHHELAIEVACDSAVLLKNSGNLPLDKSRSIGLIGQFAKHPRFQGGGSSHMNPRHLSNAFEAFCSRAEVSWAMGYEELEMTDEMLREAVALAKRVDQVVLLTGTTDALESEGFDRSNMRLPEAHVELIKAVYQTNSNVVVVMYAGSALETRQIEDYAPSLMHAWLPGEGGGEALARLLFGEVSPSGKLSETFPVRLEHNPTYESFPGNKADTIYNEGIFTGYRYYDTKKLPVQYPFGYGLSYTSFAYSDLSYDASCREVAVNVTNIGDMAGAEVVQVYIHDEHSTLRRPDQELKGFAKVMLQPGETQRVSIALDEQAFAYFVTHLQRFAEESGRFEIRVGSSSRDIHESLWIELESDIECRQIPTLNDTVEDWLRDDRTRPILEDAFAQVGFTKDHSFYALTLGFPMTLLKKFMPMMGLTEQQCESLKDKLGLE</sequence>
<dbReference type="GO" id="GO:0005975">
    <property type="term" value="P:carbohydrate metabolic process"/>
    <property type="evidence" value="ECO:0007669"/>
    <property type="project" value="InterPro"/>
</dbReference>
<dbReference type="Pfam" id="PF00933">
    <property type="entry name" value="Glyco_hydro_3"/>
    <property type="match status" value="1"/>
</dbReference>
<dbReference type="InterPro" id="IPR019800">
    <property type="entry name" value="Glyco_hydro_3_AS"/>
</dbReference>
<evidence type="ECO:0000256" key="7">
    <source>
        <dbReference type="ARBA" id="ARBA00032594"/>
    </source>
</evidence>
<dbReference type="Pfam" id="PF14310">
    <property type="entry name" value="Fn3-like"/>
    <property type="match status" value="1"/>
</dbReference>
<keyword evidence="2 8" id="KW-0378">Hydrolase</keyword>
<dbReference type="EMBL" id="CP007142">
    <property type="protein sequence ID" value="AJQ92376.1"/>
    <property type="molecule type" value="Genomic_DNA"/>
</dbReference>
<dbReference type="PATRIC" id="fig|1445510.3.peg.316"/>
<keyword evidence="4 8" id="KW-0326">Glycosidase</keyword>
<evidence type="ECO:0000256" key="1">
    <source>
        <dbReference type="ARBA" id="ARBA00005336"/>
    </source>
</evidence>
<dbReference type="InterPro" id="IPR050288">
    <property type="entry name" value="Cellulose_deg_GH3"/>
</dbReference>
<evidence type="ECO:0000259" key="9">
    <source>
        <dbReference type="SMART" id="SM01217"/>
    </source>
</evidence>
<gene>
    <name evidence="10" type="ORF">YC6258_00326</name>
</gene>
<comment type="similarity">
    <text evidence="1 8">Belongs to the glycosyl hydrolase 3 family.</text>
</comment>
<dbReference type="InterPro" id="IPR036881">
    <property type="entry name" value="Glyco_hydro_3_C_sf"/>
</dbReference>
<keyword evidence="3" id="KW-0119">Carbohydrate metabolism</keyword>
<reference evidence="10 11" key="1">
    <citation type="submission" date="2014-01" db="EMBL/GenBank/DDBJ databases">
        <title>Full genme sequencing of cellulolytic bacterium Gynuella sunshinyii YC6258T gen. nov., sp. nov.</title>
        <authorList>
            <person name="Khan H."/>
            <person name="Chung E.J."/>
            <person name="Chung Y.R."/>
        </authorList>
    </citation>
    <scope>NUCLEOTIDE SEQUENCE [LARGE SCALE GENOMIC DNA]</scope>
    <source>
        <strain evidence="10 11">YC6258</strain>
    </source>
</reference>
<evidence type="ECO:0000256" key="4">
    <source>
        <dbReference type="ARBA" id="ARBA00023295"/>
    </source>
</evidence>
<dbReference type="GO" id="GO:0008422">
    <property type="term" value="F:beta-glucosidase activity"/>
    <property type="evidence" value="ECO:0007669"/>
    <property type="project" value="UniProtKB-ARBA"/>
</dbReference>
<dbReference type="PANTHER" id="PTHR42715:SF10">
    <property type="entry name" value="BETA-GLUCOSIDASE"/>
    <property type="match status" value="1"/>
</dbReference>
<dbReference type="STRING" id="1445510.YC6258_00326"/>
<keyword evidence="11" id="KW-1185">Reference proteome</keyword>
<organism evidence="10 11">
    <name type="scientific">Gynuella sunshinyii YC6258</name>
    <dbReference type="NCBI Taxonomy" id="1445510"/>
    <lineage>
        <taxon>Bacteria</taxon>
        <taxon>Pseudomonadati</taxon>
        <taxon>Pseudomonadota</taxon>
        <taxon>Gammaproteobacteria</taxon>
        <taxon>Oceanospirillales</taxon>
        <taxon>Saccharospirillaceae</taxon>
        <taxon>Gynuella</taxon>
    </lineage>
</organism>
<evidence type="ECO:0000256" key="5">
    <source>
        <dbReference type="ARBA" id="ARBA00031448"/>
    </source>
</evidence>
<dbReference type="OrthoDB" id="9781691at2"/>
<dbReference type="Proteomes" id="UP000032266">
    <property type="component" value="Chromosome"/>
</dbReference>
<dbReference type="Gene3D" id="3.20.20.300">
    <property type="entry name" value="Glycoside hydrolase, family 3, N-terminal domain"/>
    <property type="match status" value="1"/>
</dbReference>
<dbReference type="AlphaFoldDB" id="A0A0C5VDU3"/>
<dbReference type="Pfam" id="PF01915">
    <property type="entry name" value="Glyco_hydro_3_C"/>
    <property type="match status" value="1"/>
</dbReference>
<dbReference type="HOGENOM" id="CLU_004542_4_1_6"/>
<dbReference type="KEGG" id="gsn:YC6258_00326"/>
<dbReference type="SMART" id="SM01217">
    <property type="entry name" value="Fn3_like"/>
    <property type="match status" value="1"/>
</dbReference>